<dbReference type="CDD" id="cd04301">
    <property type="entry name" value="NAT_SF"/>
    <property type="match status" value="1"/>
</dbReference>
<dbReference type="Gene3D" id="3.40.630.30">
    <property type="match status" value="1"/>
</dbReference>
<keyword evidence="3" id="KW-1185">Reference proteome</keyword>
<dbReference type="InterPro" id="IPR016181">
    <property type="entry name" value="Acyl_CoA_acyltransferase"/>
</dbReference>
<evidence type="ECO:0000259" key="1">
    <source>
        <dbReference type="PROSITE" id="PS51186"/>
    </source>
</evidence>
<evidence type="ECO:0000313" key="3">
    <source>
        <dbReference type="Proteomes" id="UP000809621"/>
    </source>
</evidence>
<dbReference type="PANTHER" id="PTHR43792:SF1">
    <property type="entry name" value="N-ACETYLTRANSFERASE DOMAIN-CONTAINING PROTEIN"/>
    <property type="match status" value="1"/>
</dbReference>
<dbReference type="PROSITE" id="PS51186">
    <property type="entry name" value="GNAT"/>
    <property type="match status" value="1"/>
</dbReference>
<gene>
    <name evidence="2" type="ORF">JQC93_01425</name>
</gene>
<dbReference type="SUPFAM" id="SSF55729">
    <property type="entry name" value="Acyl-CoA N-acyltransferases (Nat)"/>
    <property type="match status" value="1"/>
</dbReference>
<accession>A0ABS2HDA3</accession>
<dbReference type="Pfam" id="PF13302">
    <property type="entry name" value="Acetyltransf_3"/>
    <property type="match status" value="1"/>
</dbReference>
<proteinExistence type="predicted"/>
<dbReference type="InterPro" id="IPR051531">
    <property type="entry name" value="N-acetyltransferase"/>
</dbReference>
<dbReference type="InterPro" id="IPR000182">
    <property type="entry name" value="GNAT_dom"/>
</dbReference>
<evidence type="ECO:0000313" key="2">
    <source>
        <dbReference type="EMBL" id="MBM7035051.1"/>
    </source>
</evidence>
<dbReference type="Proteomes" id="UP000809621">
    <property type="component" value="Unassembled WGS sequence"/>
</dbReference>
<dbReference type="PANTHER" id="PTHR43792">
    <property type="entry name" value="GNAT FAMILY, PUTATIVE (AFU_ORTHOLOGUE AFUA_3G00765)-RELATED-RELATED"/>
    <property type="match status" value="1"/>
</dbReference>
<organism evidence="2 3">
    <name type="scientific">Vibrio ulleungensis</name>
    <dbReference type="NCBI Taxonomy" id="2807619"/>
    <lineage>
        <taxon>Bacteria</taxon>
        <taxon>Pseudomonadati</taxon>
        <taxon>Pseudomonadota</taxon>
        <taxon>Gammaproteobacteria</taxon>
        <taxon>Vibrionales</taxon>
        <taxon>Vibrionaceae</taxon>
        <taxon>Vibrio</taxon>
    </lineage>
</organism>
<protein>
    <submittedName>
        <fullName evidence="2">GNAT family N-acetyltransferase</fullName>
    </submittedName>
</protein>
<reference evidence="2 3" key="1">
    <citation type="submission" date="2021-02" db="EMBL/GenBank/DDBJ databases">
        <authorList>
            <person name="Park J.-S."/>
        </authorList>
    </citation>
    <scope>NUCLEOTIDE SEQUENCE [LARGE SCALE GENOMIC DNA]</scope>
    <source>
        <strain evidence="2 3">188UL20-2</strain>
    </source>
</reference>
<sequence>MIKFSTERLMITELSRADLQKPFMDSLCVRIPTLLTAKVVENLPPYFHNIASRQDARQWLEILLAESVLLMVESRDSEEVVGFLFASPCDDGAHIGYLLAESHWGKGLASELLLAFMAHSSQLGQWHALIGGVDQSNVASIKLLEKLGFVAMPHDRQQSVVFYQYLLLPNSGN</sequence>
<dbReference type="RefSeq" id="WP_205156687.1">
    <property type="nucleotide sequence ID" value="NZ_JAFEUM010000001.1"/>
</dbReference>
<name>A0ABS2HDA3_9VIBR</name>
<feature type="domain" description="N-acetyltransferase" evidence="1">
    <location>
        <begin position="29"/>
        <end position="169"/>
    </location>
</feature>
<comment type="caution">
    <text evidence="2">The sequence shown here is derived from an EMBL/GenBank/DDBJ whole genome shotgun (WGS) entry which is preliminary data.</text>
</comment>
<dbReference type="EMBL" id="JAFEUM010000001">
    <property type="protein sequence ID" value="MBM7035051.1"/>
    <property type="molecule type" value="Genomic_DNA"/>
</dbReference>